<reference evidence="1" key="1">
    <citation type="submission" date="2017-06" db="EMBL/GenBank/DDBJ databases">
        <title>Novel phages from South African skin metaviromes.</title>
        <authorList>
            <person name="van Zyl L.J."/>
            <person name="Abrahams Y."/>
            <person name="Stander E.A."/>
            <person name="Kirby B.M."/>
            <person name="Clavaud C."/>
            <person name="Farcet C."/>
            <person name="Breton L."/>
            <person name="Trindade M.I."/>
        </authorList>
    </citation>
    <scope>NUCLEOTIDE SEQUENCE</scope>
</reference>
<proteinExistence type="predicted"/>
<organism evidence="1">
    <name type="scientific">uncultured Caudovirales phage</name>
    <dbReference type="NCBI Taxonomy" id="2100421"/>
    <lineage>
        <taxon>Viruses</taxon>
        <taxon>Duplodnaviria</taxon>
        <taxon>Heunggongvirae</taxon>
        <taxon>Uroviricota</taxon>
        <taxon>Caudoviricetes</taxon>
        <taxon>Peduoviridae</taxon>
        <taxon>Maltschvirus</taxon>
        <taxon>Maltschvirus maltsch</taxon>
    </lineage>
</organism>
<dbReference type="EMBL" id="MF417939">
    <property type="protein sequence ID" value="ASN72001.1"/>
    <property type="molecule type" value="Genomic_DNA"/>
</dbReference>
<sequence length="72" mass="8267">MTHPDPIIGYIVLAKQAREDGGYDYLQAGGMWTDRERAQVGLAKCRQDAKKHPARYRNIEHIIAEVRETSRD</sequence>
<evidence type="ECO:0000313" key="1">
    <source>
        <dbReference type="EMBL" id="ASN72001.1"/>
    </source>
</evidence>
<protein>
    <submittedName>
        <fullName evidence="1">Uncharacterized protein</fullName>
    </submittedName>
</protein>
<accession>A0A2H4JH14</accession>
<gene>
    <name evidence="1" type="ORF">7S2_8</name>
</gene>
<name>A0A2H4JH14_9CAUD</name>